<evidence type="ECO:0000256" key="1">
    <source>
        <dbReference type="RuleBase" id="RU000363"/>
    </source>
</evidence>
<dbReference type="InterPro" id="IPR036291">
    <property type="entry name" value="NAD(P)-bd_dom_sf"/>
</dbReference>
<protein>
    <submittedName>
        <fullName evidence="3">Short-chain dehydrogenase/reductase SDR</fullName>
    </submittedName>
</protein>
<sequence>MQLSQQFIYFIRVILEIISLAIDAFDIVFYSAFSAILGISARRTVEPSTSALIITGASSGIGRYLALRFAQRGYTVYSTVRNEKDAISLREEWMNIGGRGEIVVVLLDVTDENQMQQVHTFIREDIYQRGVKLQGLINNAGTFATVVTAVANHRHQQEVFHVNYFAVLRLCQTFLPLLSLHSGRIINIGSGSAYFPMKLYGLYAGSKAALRATTETLGLECAAVGVSVSLVEPGAIETRMTRAWDDDVPMETDPNSHVIEGEAVETYQALSEMCSAQRRQIKRLANIFCASPRMLMYPIIHALEGRYPLSHYYPGVDAKAARLGRHILTDNMWSILMKKQ</sequence>
<dbReference type="OrthoDB" id="2102561at2759"/>
<dbReference type="GO" id="GO:0008202">
    <property type="term" value="P:steroid metabolic process"/>
    <property type="evidence" value="ECO:0007669"/>
    <property type="project" value="TreeGrafter"/>
</dbReference>
<dbReference type="STRING" id="1890364.A0A2P6MWI8"/>
<dbReference type="Pfam" id="PF00106">
    <property type="entry name" value="adh_short"/>
    <property type="match status" value="1"/>
</dbReference>
<dbReference type="PANTHER" id="PTHR43313:SF1">
    <property type="entry name" value="3BETA-HYDROXYSTEROID DEHYDROGENASE DHS-16"/>
    <property type="match status" value="1"/>
</dbReference>
<dbReference type="EMBL" id="MDYQ01000353">
    <property type="protein sequence ID" value="PRP76057.1"/>
    <property type="molecule type" value="Genomic_DNA"/>
</dbReference>
<feature type="transmembrane region" description="Helical" evidence="2">
    <location>
        <begin position="7"/>
        <end position="33"/>
    </location>
</feature>
<keyword evidence="2" id="KW-0472">Membrane</keyword>
<dbReference type="PRINTS" id="PR00081">
    <property type="entry name" value="GDHRDH"/>
</dbReference>
<keyword evidence="2" id="KW-1133">Transmembrane helix</keyword>
<dbReference type="Gene3D" id="3.40.50.720">
    <property type="entry name" value="NAD(P)-binding Rossmann-like Domain"/>
    <property type="match status" value="1"/>
</dbReference>
<comment type="caution">
    <text evidence="3">The sequence shown here is derived from an EMBL/GenBank/DDBJ whole genome shotgun (WGS) entry which is preliminary data.</text>
</comment>
<dbReference type="GO" id="GO:0016491">
    <property type="term" value="F:oxidoreductase activity"/>
    <property type="evidence" value="ECO:0007669"/>
    <property type="project" value="TreeGrafter"/>
</dbReference>
<name>A0A2P6MWI8_9EUKA</name>
<keyword evidence="4" id="KW-1185">Reference proteome</keyword>
<dbReference type="InterPro" id="IPR002347">
    <property type="entry name" value="SDR_fam"/>
</dbReference>
<proteinExistence type="inferred from homology"/>
<dbReference type="Proteomes" id="UP000241769">
    <property type="component" value="Unassembled WGS sequence"/>
</dbReference>
<organism evidence="3 4">
    <name type="scientific">Planoprotostelium fungivorum</name>
    <dbReference type="NCBI Taxonomy" id="1890364"/>
    <lineage>
        <taxon>Eukaryota</taxon>
        <taxon>Amoebozoa</taxon>
        <taxon>Evosea</taxon>
        <taxon>Variosea</taxon>
        <taxon>Cavosteliida</taxon>
        <taxon>Cavosteliaceae</taxon>
        <taxon>Planoprotostelium</taxon>
    </lineage>
</organism>
<reference evidence="3 4" key="1">
    <citation type="journal article" date="2018" name="Genome Biol. Evol.">
        <title>Multiple Roots of Fruiting Body Formation in Amoebozoa.</title>
        <authorList>
            <person name="Hillmann F."/>
            <person name="Forbes G."/>
            <person name="Novohradska S."/>
            <person name="Ferling I."/>
            <person name="Riege K."/>
            <person name="Groth M."/>
            <person name="Westermann M."/>
            <person name="Marz M."/>
            <person name="Spaller T."/>
            <person name="Winckler T."/>
            <person name="Schaap P."/>
            <person name="Glockner G."/>
        </authorList>
    </citation>
    <scope>NUCLEOTIDE SEQUENCE [LARGE SCALE GENOMIC DNA]</scope>
    <source>
        <strain evidence="3 4">Jena</strain>
    </source>
</reference>
<evidence type="ECO:0000313" key="3">
    <source>
        <dbReference type="EMBL" id="PRP76057.1"/>
    </source>
</evidence>
<keyword evidence="2" id="KW-0812">Transmembrane</keyword>
<dbReference type="InParanoid" id="A0A2P6MWI8"/>
<dbReference type="PANTHER" id="PTHR43313">
    <property type="entry name" value="SHORT-CHAIN DEHYDROGENASE/REDUCTASE FAMILY 9C"/>
    <property type="match status" value="1"/>
</dbReference>
<comment type="similarity">
    <text evidence="1">Belongs to the short-chain dehydrogenases/reductases (SDR) family.</text>
</comment>
<accession>A0A2P6MWI8</accession>
<dbReference type="SUPFAM" id="SSF51735">
    <property type="entry name" value="NAD(P)-binding Rossmann-fold domains"/>
    <property type="match status" value="1"/>
</dbReference>
<dbReference type="PRINTS" id="PR00080">
    <property type="entry name" value="SDRFAMILY"/>
</dbReference>
<evidence type="ECO:0000256" key="2">
    <source>
        <dbReference type="SAM" id="Phobius"/>
    </source>
</evidence>
<evidence type="ECO:0000313" key="4">
    <source>
        <dbReference type="Proteomes" id="UP000241769"/>
    </source>
</evidence>
<gene>
    <name evidence="3" type="ORF">PROFUN_01773</name>
</gene>
<dbReference type="AlphaFoldDB" id="A0A2P6MWI8"/>